<evidence type="ECO:0000313" key="4">
    <source>
        <dbReference type="Proteomes" id="UP000659344"/>
    </source>
</evidence>
<comment type="similarity">
    <text evidence="1">Belongs to the DinB family.</text>
</comment>
<dbReference type="Proteomes" id="UP000659344">
    <property type="component" value="Unassembled WGS sequence"/>
</dbReference>
<dbReference type="EMBL" id="BMFT01000001">
    <property type="protein sequence ID" value="GGH27151.1"/>
    <property type="molecule type" value="Genomic_DNA"/>
</dbReference>
<evidence type="ECO:0000256" key="2">
    <source>
        <dbReference type="ARBA" id="ARBA00022723"/>
    </source>
</evidence>
<dbReference type="SUPFAM" id="SSF109854">
    <property type="entry name" value="DinB/YfiT-like putative metalloenzymes"/>
    <property type="match status" value="1"/>
</dbReference>
<dbReference type="Pfam" id="PF05163">
    <property type="entry name" value="DinB"/>
    <property type="match status" value="1"/>
</dbReference>
<proteinExistence type="inferred from homology"/>
<dbReference type="RefSeq" id="WP_188539800.1">
    <property type="nucleotide sequence ID" value="NZ_BMFT01000001.1"/>
</dbReference>
<sequence>MLTFFHYNWVVREQWYQWCEEITNDELLRERTGGVGSILQTLFHIIDVEWSWIRMLEGKPDTPENFEDYKNLDKIRQLDEKYRTDIEGFVEAWDDSMEKRPFYDPQPDGSVAMDAWGEVMRHVIAHQIHHMGQLSVWAREIGKKPVSPNVIGKGLIHPETVDEDQ</sequence>
<dbReference type="Gene3D" id="1.20.120.450">
    <property type="entry name" value="dinb family like domain"/>
    <property type="match status" value="1"/>
</dbReference>
<protein>
    <submittedName>
        <fullName evidence="3">DNA damage-inducible protein DinB</fullName>
    </submittedName>
</protein>
<accession>A0ABQ1YK46</accession>
<dbReference type="InterPro" id="IPR034660">
    <property type="entry name" value="DinB/YfiT-like"/>
</dbReference>
<gene>
    <name evidence="3" type="ORF">GCM10008013_28440</name>
</gene>
<dbReference type="PANTHER" id="PTHR37302:SF3">
    <property type="entry name" value="DAMAGE-INDUCIBLE PROTEIN DINB"/>
    <property type="match status" value="1"/>
</dbReference>
<keyword evidence="2" id="KW-0479">Metal-binding</keyword>
<reference evidence="4" key="1">
    <citation type="journal article" date="2019" name="Int. J. Syst. Evol. Microbiol.">
        <title>The Global Catalogue of Microorganisms (GCM) 10K type strain sequencing project: providing services to taxonomists for standard genome sequencing and annotation.</title>
        <authorList>
            <consortium name="The Broad Institute Genomics Platform"/>
            <consortium name="The Broad Institute Genome Sequencing Center for Infectious Disease"/>
            <person name="Wu L."/>
            <person name="Ma J."/>
        </authorList>
    </citation>
    <scope>NUCLEOTIDE SEQUENCE [LARGE SCALE GENOMIC DNA]</scope>
    <source>
        <strain evidence="4">CGMCC 1.12769</strain>
    </source>
</reference>
<evidence type="ECO:0000313" key="3">
    <source>
        <dbReference type="EMBL" id="GGH27151.1"/>
    </source>
</evidence>
<comment type="caution">
    <text evidence="3">The sequence shown here is derived from an EMBL/GenBank/DDBJ whole genome shotgun (WGS) entry which is preliminary data.</text>
</comment>
<organism evidence="3 4">
    <name type="scientific">Paenibacillus segetis</name>
    <dbReference type="NCBI Taxonomy" id="1325360"/>
    <lineage>
        <taxon>Bacteria</taxon>
        <taxon>Bacillati</taxon>
        <taxon>Bacillota</taxon>
        <taxon>Bacilli</taxon>
        <taxon>Bacillales</taxon>
        <taxon>Paenibacillaceae</taxon>
        <taxon>Paenibacillus</taxon>
    </lineage>
</organism>
<dbReference type="InterPro" id="IPR007837">
    <property type="entry name" value="DinB"/>
</dbReference>
<evidence type="ECO:0000256" key="1">
    <source>
        <dbReference type="ARBA" id="ARBA00008635"/>
    </source>
</evidence>
<name>A0ABQ1YK46_9BACL</name>
<keyword evidence="4" id="KW-1185">Reference proteome</keyword>
<dbReference type="PANTHER" id="PTHR37302">
    <property type="entry name" value="SLR1116 PROTEIN"/>
    <property type="match status" value="1"/>
</dbReference>